<keyword evidence="3" id="KW-1185">Reference proteome</keyword>
<evidence type="ECO:0000313" key="3">
    <source>
        <dbReference type="Proteomes" id="UP000219621"/>
    </source>
</evidence>
<gene>
    <name evidence="2" type="ORF">SAMN05421508_10846</name>
</gene>
<evidence type="ECO:0000313" key="2">
    <source>
        <dbReference type="EMBL" id="SOD98672.1"/>
    </source>
</evidence>
<dbReference type="RefSeq" id="WP_097280453.1">
    <property type="nucleotide sequence ID" value="NZ_OCNJ01000008.1"/>
</dbReference>
<dbReference type="EMBL" id="OCNJ01000008">
    <property type="protein sequence ID" value="SOD98672.1"/>
    <property type="molecule type" value="Genomic_DNA"/>
</dbReference>
<dbReference type="Proteomes" id="UP000219621">
    <property type="component" value="Unassembled WGS sequence"/>
</dbReference>
<keyword evidence="1" id="KW-0732">Signal</keyword>
<name>A0A286GT94_9PROT</name>
<feature type="chain" id="PRO_5013126499" evidence="1">
    <location>
        <begin position="33"/>
        <end position="781"/>
    </location>
</feature>
<feature type="signal peptide" evidence="1">
    <location>
        <begin position="1"/>
        <end position="32"/>
    </location>
</feature>
<sequence length="781" mass="84945">MIGRRDRLIPLAAALALALLVVVAGLAGPARAETGTAVPRTVLSLYDGSQKRARTSAGHQLAEAVLNHLGLEVVHLDVTRRPLPDPASLPHVRGVLAWIESDTLPDPAGYMTWLERLAGDGKRLVLAGYGGVDADSTTGEAPPRELLLRHWALVGLRPLDQFVAITYDVTPRIQDAGMIGFERPLAKPYPPFVALRSIDPANTVHLRLGRDGIDPVTSDLVVTGPKGGYLAPDYGAFRGPDGNAREWIVDPLKFFAAAFDTAALPKPDATTLVGRRLYYSHIDGDGWNNITEIPSLKREQLLSARVVMNEAIVPFPDLPVTVAPIVGDLHPDLYAREDSVAVARDLFALPQVEAGTHTHSHPFQWSYFVDYDRADEERFLPDRGALSGVLGGLYGDDRRVAPAVVDLAHDEEDGEDPALGNGYARPRAYLDTPFDLDEEISGSAEWFTQLLPPGKRVEILQWSGDTSPFELALRKTREAGMVNINGGDTRFDREYPSLGWVAPTGRRVGAEIQIYASNSNENTYTDLWTDRYFGFRHLVRTLENTEHPVRLKPLNIYYHMYSGQKLSSLNALLANLHYARSQPIAPVTAADFARIAAGVFTTRLEALDGGRWRVLDRGGLQTLRFDAAAFQAVDFARSTGVVGQTHYQGSLYVALDPAVAAPVVALRDHPHPDRPPEAPQPYLMDARWPVRAVAVADDGLTVDFTASGYGAGEMRWKVPGGAGAWVVEADLPDGPRRQRIAVGEDGVATFTLAPGTVTQPVRVRLAPAQGGRQRQAGAASP</sequence>
<dbReference type="OrthoDB" id="7292394at2"/>
<dbReference type="CDD" id="cd10922">
    <property type="entry name" value="CE4_PelA_like_C"/>
    <property type="match status" value="1"/>
</dbReference>
<organism evidence="2 3">
    <name type="scientific">Caenispirillum bisanense</name>
    <dbReference type="NCBI Taxonomy" id="414052"/>
    <lineage>
        <taxon>Bacteria</taxon>
        <taxon>Pseudomonadati</taxon>
        <taxon>Pseudomonadota</taxon>
        <taxon>Alphaproteobacteria</taxon>
        <taxon>Rhodospirillales</taxon>
        <taxon>Novispirillaceae</taxon>
        <taxon>Caenispirillum</taxon>
    </lineage>
</organism>
<evidence type="ECO:0000256" key="1">
    <source>
        <dbReference type="SAM" id="SignalP"/>
    </source>
</evidence>
<protein>
    <submittedName>
        <fullName evidence="2">Uncharacterized protein</fullName>
    </submittedName>
</protein>
<dbReference type="AlphaFoldDB" id="A0A286GT94"/>
<proteinExistence type="predicted"/>
<accession>A0A286GT94</accession>
<reference evidence="2 3" key="1">
    <citation type="submission" date="2017-09" db="EMBL/GenBank/DDBJ databases">
        <authorList>
            <person name="Ehlers B."/>
            <person name="Leendertz F.H."/>
        </authorList>
    </citation>
    <scope>NUCLEOTIDE SEQUENCE [LARGE SCALE GENOMIC DNA]</scope>
    <source>
        <strain evidence="2 3">USBA 140</strain>
    </source>
</reference>